<evidence type="ECO:0000256" key="3">
    <source>
        <dbReference type="ARBA" id="ARBA00012799"/>
    </source>
</evidence>
<name>A0A8J3GDC7_9BACT</name>
<dbReference type="Pfam" id="PF02302">
    <property type="entry name" value="PTS_IIB"/>
    <property type="match status" value="1"/>
</dbReference>
<evidence type="ECO:0000256" key="12">
    <source>
        <dbReference type="ARBA" id="ARBA00022989"/>
    </source>
</evidence>
<evidence type="ECO:0000256" key="4">
    <source>
        <dbReference type="ARBA" id="ARBA00022448"/>
    </source>
</evidence>
<dbReference type="InterPro" id="IPR013014">
    <property type="entry name" value="PTS_EIIC_2"/>
</dbReference>
<dbReference type="SUPFAM" id="SSF52794">
    <property type="entry name" value="PTS system IIB component-like"/>
    <property type="match status" value="1"/>
</dbReference>
<dbReference type="PROSITE" id="PS51099">
    <property type="entry name" value="PTS_EIIB_TYPE_2"/>
    <property type="match status" value="1"/>
</dbReference>
<dbReference type="GO" id="GO:0005886">
    <property type="term" value="C:plasma membrane"/>
    <property type="evidence" value="ECO:0007669"/>
    <property type="project" value="UniProtKB-SubCell"/>
</dbReference>
<keyword evidence="11" id="KW-0418">Kinase</keyword>
<dbReference type="PANTHER" id="PTHR30505">
    <property type="entry name" value="FRUCTOSE-LIKE PERMEASE"/>
    <property type="match status" value="1"/>
</dbReference>
<keyword evidence="9" id="KW-0598">Phosphotransferase system</keyword>
<dbReference type="Proteomes" id="UP000642829">
    <property type="component" value="Unassembled WGS sequence"/>
</dbReference>
<accession>A0A8J3GDC7</accession>
<evidence type="ECO:0000256" key="7">
    <source>
        <dbReference type="ARBA" id="ARBA00022597"/>
    </source>
</evidence>
<keyword evidence="4" id="KW-0813">Transport</keyword>
<dbReference type="InterPro" id="IPR013011">
    <property type="entry name" value="PTS_EIIB_2"/>
</dbReference>
<dbReference type="InterPro" id="IPR036095">
    <property type="entry name" value="PTS_EIIB-like_sf"/>
</dbReference>
<feature type="transmembrane region" description="Helical" evidence="14">
    <location>
        <begin position="270"/>
        <end position="296"/>
    </location>
</feature>
<dbReference type="PROSITE" id="PS51104">
    <property type="entry name" value="PTS_EIIC_TYPE_2"/>
    <property type="match status" value="1"/>
</dbReference>
<evidence type="ECO:0000256" key="11">
    <source>
        <dbReference type="ARBA" id="ARBA00022777"/>
    </source>
</evidence>
<keyword evidence="18" id="KW-1185">Reference proteome</keyword>
<dbReference type="GO" id="GO:0009401">
    <property type="term" value="P:phosphoenolpyruvate-dependent sugar phosphotransferase system"/>
    <property type="evidence" value="ECO:0007669"/>
    <property type="project" value="UniProtKB-KW"/>
</dbReference>
<evidence type="ECO:0000259" key="16">
    <source>
        <dbReference type="PROSITE" id="PS51104"/>
    </source>
</evidence>
<dbReference type="FunFam" id="3.40.50.2300:FF:000014">
    <property type="entry name" value="PTS system fructose-like transporter subunit IIB"/>
    <property type="match status" value="1"/>
</dbReference>
<organism evidence="17 18">
    <name type="scientific">Cerasicoccus arenae</name>
    <dbReference type="NCBI Taxonomy" id="424488"/>
    <lineage>
        <taxon>Bacteria</taxon>
        <taxon>Pseudomonadati</taxon>
        <taxon>Verrucomicrobiota</taxon>
        <taxon>Opitutia</taxon>
        <taxon>Puniceicoccales</taxon>
        <taxon>Cerasicoccaceae</taxon>
        <taxon>Cerasicoccus</taxon>
    </lineage>
</organism>
<feature type="transmembrane region" description="Helical" evidence="14">
    <location>
        <begin position="535"/>
        <end position="556"/>
    </location>
</feature>
<sequence>MKSILVILQSTAKSPIARLALGAVESEAARRNLTVTVITDERNPAAILRGQSVQPDAVIVATAHKPEAAEFGLPSSTVSLAHLSRETAQVFNQLVPETAAIGAPASQTKFLVGVTSCPTGIAHTFMAAEALLRAAKALGYEMKVETRGSVGAKNELTEEEIARADAVVVAADATVETTRFAGKRLLETGTKAAIKDGEGLIKEALALEAPTASSAKSGLKSPPRKSRTGAYKHLMTGVSHMLPLIVAGGLLIALSFAIGGVYAGDEEGTLGWALMQIGGASAFALFIPVLAGYIAYSIADRPGLTPGLIGGMLAVQIGSGFLGGLAAGFLAGYLALWLNRTIQLPDSLEGLKPVLILPLLSSLIVGLSMIYVIGPPVKVILETMSAWLGNMQEGSALTLGLILGGMMAFDMGGPVNKAAYTFSIGLLATEIYGPMAAVMAAGMVPPLACAIAANIARDRFTKEEREASKATAVLGISFITEGAIPYAAADPLRVIPCTVLGAAVTGAMSMYFGCELVVPHGGVFVLLIPNAINHVLPYLGAIVAGTAVSTLALCIVKRPVSTKSESVVGSPTAA</sequence>
<keyword evidence="13 14" id="KW-0472">Membrane</keyword>
<reference evidence="17" key="1">
    <citation type="journal article" date="2014" name="Int. J. Syst. Evol. Microbiol.">
        <title>Complete genome sequence of Corynebacterium casei LMG S-19264T (=DSM 44701T), isolated from a smear-ripened cheese.</title>
        <authorList>
            <consortium name="US DOE Joint Genome Institute (JGI-PGF)"/>
            <person name="Walter F."/>
            <person name="Albersmeier A."/>
            <person name="Kalinowski J."/>
            <person name="Ruckert C."/>
        </authorList>
    </citation>
    <scope>NUCLEOTIDE SEQUENCE</scope>
    <source>
        <strain evidence="17">KCTC 12870</strain>
    </source>
</reference>
<evidence type="ECO:0000313" key="17">
    <source>
        <dbReference type="EMBL" id="GHB90623.1"/>
    </source>
</evidence>
<dbReference type="GO" id="GO:0016301">
    <property type="term" value="F:kinase activity"/>
    <property type="evidence" value="ECO:0007669"/>
    <property type="project" value="UniProtKB-KW"/>
</dbReference>
<keyword evidence="10 14" id="KW-0812">Transmembrane</keyword>
<feature type="domain" description="PTS EIIB type-2" evidence="15">
    <location>
        <begin position="111"/>
        <end position="206"/>
    </location>
</feature>
<dbReference type="EC" id="2.7.1.202" evidence="3"/>
<dbReference type="Pfam" id="PF02378">
    <property type="entry name" value="PTS_EIIC"/>
    <property type="match status" value="1"/>
</dbReference>
<dbReference type="GO" id="GO:0090563">
    <property type="term" value="F:protein-phosphocysteine-sugar phosphotransferase activity"/>
    <property type="evidence" value="ECO:0007669"/>
    <property type="project" value="TreeGrafter"/>
</dbReference>
<comment type="subcellular location">
    <subcellularLocation>
        <location evidence="2">Cell inner membrane</location>
        <topology evidence="2">Multi-pass membrane protein</topology>
    </subcellularLocation>
</comment>
<feature type="transmembrane region" description="Helical" evidence="14">
    <location>
        <begin position="308"/>
        <end position="335"/>
    </location>
</feature>
<keyword evidence="8" id="KW-0808">Transferase</keyword>
<evidence type="ECO:0000256" key="9">
    <source>
        <dbReference type="ARBA" id="ARBA00022683"/>
    </source>
</evidence>
<dbReference type="GO" id="GO:0005351">
    <property type="term" value="F:carbohydrate:proton symporter activity"/>
    <property type="evidence" value="ECO:0007669"/>
    <property type="project" value="InterPro"/>
</dbReference>
<evidence type="ECO:0000256" key="6">
    <source>
        <dbReference type="ARBA" id="ARBA00022553"/>
    </source>
</evidence>
<evidence type="ECO:0000256" key="2">
    <source>
        <dbReference type="ARBA" id="ARBA00004429"/>
    </source>
</evidence>
<dbReference type="Gene3D" id="3.40.50.2300">
    <property type="match status" value="1"/>
</dbReference>
<dbReference type="InterPro" id="IPR003353">
    <property type="entry name" value="PTS_IIB_fruc"/>
</dbReference>
<keyword evidence="5" id="KW-1003">Cell membrane</keyword>
<evidence type="ECO:0000259" key="15">
    <source>
        <dbReference type="PROSITE" id="PS51099"/>
    </source>
</evidence>
<dbReference type="GO" id="GO:0022877">
    <property type="term" value="F:protein-N(PI)-phosphohistidine-fructose phosphotransferase system transporter activity"/>
    <property type="evidence" value="ECO:0007669"/>
    <property type="project" value="InterPro"/>
</dbReference>
<dbReference type="InterPro" id="IPR003501">
    <property type="entry name" value="PTS_EIIB_2/3"/>
</dbReference>
<proteinExistence type="predicted"/>
<feature type="transmembrane region" description="Helical" evidence="14">
    <location>
        <begin position="241"/>
        <end position="264"/>
    </location>
</feature>
<dbReference type="NCBIfam" id="TIGR00829">
    <property type="entry name" value="FRU"/>
    <property type="match status" value="1"/>
</dbReference>
<dbReference type="CDD" id="cd05569">
    <property type="entry name" value="PTS_IIB_fructose"/>
    <property type="match status" value="1"/>
</dbReference>
<protein>
    <recommendedName>
        <fullName evidence="3">protein-N(pi)-phosphohistidine--D-fructose phosphotransferase</fullName>
        <ecNumber evidence="3">2.7.1.202</ecNumber>
    </recommendedName>
</protein>
<evidence type="ECO:0000313" key="18">
    <source>
        <dbReference type="Proteomes" id="UP000642829"/>
    </source>
</evidence>
<feature type="transmembrane region" description="Helical" evidence="14">
    <location>
        <begin position="355"/>
        <end position="373"/>
    </location>
</feature>
<keyword evidence="7" id="KW-0762">Sugar transport</keyword>
<feature type="transmembrane region" description="Helical" evidence="14">
    <location>
        <begin position="394"/>
        <end position="411"/>
    </location>
</feature>
<reference evidence="17" key="2">
    <citation type="submission" date="2020-09" db="EMBL/GenBank/DDBJ databases">
        <authorList>
            <person name="Sun Q."/>
            <person name="Kim S."/>
        </authorList>
    </citation>
    <scope>NUCLEOTIDE SEQUENCE</scope>
    <source>
        <strain evidence="17">KCTC 12870</strain>
    </source>
</reference>
<dbReference type="AlphaFoldDB" id="A0A8J3GDC7"/>
<dbReference type="InterPro" id="IPR003352">
    <property type="entry name" value="PTS_EIIC"/>
</dbReference>
<keyword evidence="6" id="KW-0597">Phosphoprotein</keyword>
<evidence type="ECO:0000256" key="14">
    <source>
        <dbReference type="SAM" id="Phobius"/>
    </source>
</evidence>
<comment type="catalytic activity">
    <reaction evidence="1">
        <text>D-fructose(out) + N(pros)-phospho-L-histidyl-[protein] = D-fructose 1-phosphate(in) + L-histidyl-[protein]</text>
        <dbReference type="Rhea" id="RHEA:49252"/>
        <dbReference type="Rhea" id="RHEA-COMP:9745"/>
        <dbReference type="Rhea" id="RHEA-COMP:9746"/>
        <dbReference type="ChEBI" id="CHEBI:29979"/>
        <dbReference type="ChEBI" id="CHEBI:37721"/>
        <dbReference type="ChEBI" id="CHEBI:58674"/>
        <dbReference type="ChEBI" id="CHEBI:64837"/>
        <dbReference type="EC" id="2.7.1.202"/>
    </reaction>
</comment>
<gene>
    <name evidence="17" type="ORF">GCM10007047_01760</name>
</gene>
<feature type="domain" description="PTS EIIC type-2" evidence="16">
    <location>
        <begin position="230"/>
        <end position="566"/>
    </location>
</feature>
<evidence type="ECO:0000256" key="5">
    <source>
        <dbReference type="ARBA" id="ARBA00022475"/>
    </source>
</evidence>
<feature type="transmembrane region" description="Helical" evidence="14">
    <location>
        <begin position="431"/>
        <end position="456"/>
    </location>
</feature>
<dbReference type="RefSeq" id="WP_189510905.1">
    <property type="nucleotide sequence ID" value="NZ_BMXG01000001.1"/>
</dbReference>
<comment type="caution">
    <text evidence="17">The sequence shown here is derived from an EMBL/GenBank/DDBJ whole genome shotgun (WGS) entry which is preliminary data.</text>
</comment>
<dbReference type="PANTHER" id="PTHR30505:SF0">
    <property type="entry name" value="FRUCTOSE-LIKE PTS SYSTEM EIIBC COMPONENT-RELATED"/>
    <property type="match status" value="1"/>
</dbReference>
<dbReference type="EMBL" id="BMXG01000001">
    <property type="protein sequence ID" value="GHB90623.1"/>
    <property type="molecule type" value="Genomic_DNA"/>
</dbReference>
<evidence type="ECO:0000256" key="10">
    <source>
        <dbReference type="ARBA" id="ARBA00022692"/>
    </source>
</evidence>
<dbReference type="InterPro" id="IPR050864">
    <property type="entry name" value="Bacterial_PTS_Sugar_Transport"/>
</dbReference>
<evidence type="ECO:0000256" key="13">
    <source>
        <dbReference type="ARBA" id="ARBA00023136"/>
    </source>
</evidence>
<dbReference type="InterPro" id="IPR006327">
    <property type="entry name" value="PTS_IIC_fruc"/>
</dbReference>
<evidence type="ECO:0000256" key="8">
    <source>
        <dbReference type="ARBA" id="ARBA00022679"/>
    </source>
</evidence>
<evidence type="ECO:0000256" key="1">
    <source>
        <dbReference type="ARBA" id="ARBA00001401"/>
    </source>
</evidence>
<keyword evidence="12 14" id="KW-1133">Transmembrane helix</keyword>
<dbReference type="NCBIfam" id="TIGR01427">
    <property type="entry name" value="PTS_IIC_fructo"/>
    <property type="match status" value="1"/>
</dbReference>